<dbReference type="InterPro" id="IPR019734">
    <property type="entry name" value="TPR_rpt"/>
</dbReference>
<keyword evidence="5" id="KW-1185">Reference proteome</keyword>
<dbReference type="PANTHER" id="PTHR44858:SF1">
    <property type="entry name" value="UDP-N-ACETYLGLUCOSAMINE--PEPTIDE N-ACETYLGLUCOSAMINYLTRANSFERASE SPINDLY-RELATED"/>
    <property type="match status" value="1"/>
</dbReference>
<dbReference type="PANTHER" id="PTHR44858">
    <property type="entry name" value="TETRATRICOPEPTIDE REPEAT PROTEIN 6"/>
    <property type="match status" value="1"/>
</dbReference>
<dbReference type="Pfam" id="PF13371">
    <property type="entry name" value="TPR_9"/>
    <property type="match status" value="1"/>
</dbReference>
<dbReference type="GO" id="GO:0009279">
    <property type="term" value="C:cell outer membrane"/>
    <property type="evidence" value="ECO:0007669"/>
    <property type="project" value="TreeGrafter"/>
</dbReference>
<evidence type="ECO:0000313" key="5">
    <source>
        <dbReference type="Proteomes" id="UP000314251"/>
    </source>
</evidence>
<name>A0A5N6ABT1_9ACTN</name>
<dbReference type="SMART" id="SM00028">
    <property type="entry name" value="TPR"/>
    <property type="match status" value="6"/>
</dbReference>
<comment type="caution">
    <text evidence="4">The sequence shown here is derived from an EMBL/GenBank/DDBJ whole genome shotgun (WGS) entry which is preliminary data.</text>
</comment>
<dbReference type="InterPro" id="IPR011990">
    <property type="entry name" value="TPR-like_helical_dom_sf"/>
</dbReference>
<evidence type="ECO:0000256" key="3">
    <source>
        <dbReference type="PROSITE-ProRule" id="PRU00339"/>
    </source>
</evidence>
<dbReference type="InterPro" id="IPR050498">
    <property type="entry name" value="Ycf3"/>
</dbReference>
<evidence type="ECO:0000256" key="2">
    <source>
        <dbReference type="ARBA" id="ARBA00022803"/>
    </source>
</evidence>
<proteinExistence type="predicted"/>
<dbReference type="Pfam" id="PF13432">
    <property type="entry name" value="TPR_16"/>
    <property type="match status" value="2"/>
</dbReference>
<evidence type="ECO:0000256" key="1">
    <source>
        <dbReference type="ARBA" id="ARBA00022737"/>
    </source>
</evidence>
<dbReference type="GO" id="GO:0046813">
    <property type="term" value="P:receptor-mediated virion attachment to host cell"/>
    <property type="evidence" value="ECO:0007669"/>
    <property type="project" value="TreeGrafter"/>
</dbReference>
<gene>
    <name evidence="4" type="ORF">FH607_010635</name>
</gene>
<dbReference type="OrthoDB" id="9814944at2"/>
<protein>
    <submittedName>
        <fullName evidence="4">Tetratricopeptide repeat protein</fullName>
    </submittedName>
</protein>
<evidence type="ECO:0000313" key="4">
    <source>
        <dbReference type="EMBL" id="KAB8166287.1"/>
    </source>
</evidence>
<feature type="repeat" description="TPR" evidence="3">
    <location>
        <begin position="57"/>
        <end position="90"/>
    </location>
</feature>
<reference evidence="4" key="1">
    <citation type="submission" date="2019-10" db="EMBL/GenBank/DDBJ databases">
        <title>Nonomuraea sp. nov., isolated from Phyllanthus amarus.</title>
        <authorList>
            <person name="Klykleung N."/>
            <person name="Tanasupawat S."/>
        </authorList>
    </citation>
    <scope>NUCLEOTIDE SEQUENCE [LARGE SCALE GENOMIC DNA]</scope>
    <source>
        <strain evidence="4">3MP-10</strain>
    </source>
</reference>
<organism evidence="4 5">
    <name type="scientific">Streptomyces mimosae</name>
    <dbReference type="NCBI Taxonomy" id="2586635"/>
    <lineage>
        <taxon>Bacteria</taxon>
        <taxon>Bacillati</taxon>
        <taxon>Actinomycetota</taxon>
        <taxon>Actinomycetes</taxon>
        <taxon>Kitasatosporales</taxon>
        <taxon>Streptomycetaceae</taxon>
        <taxon>Streptomyces</taxon>
    </lineage>
</organism>
<dbReference type="PROSITE" id="PS50005">
    <property type="entry name" value="TPR"/>
    <property type="match status" value="1"/>
</dbReference>
<dbReference type="SUPFAM" id="SSF48452">
    <property type="entry name" value="TPR-like"/>
    <property type="match status" value="2"/>
</dbReference>
<dbReference type="Gene3D" id="1.25.40.10">
    <property type="entry name" value="Tetratricopeptide repeat domain"/>
    <property type="match status" value="2"/>
</dbReference>
<dbReference type="EMBL" id="VDLY02000006">
    <property type="protein sequence ID" value="KAB8166287.1"/>
    <property type="molecule type" value="Genomic_DNA"/>
</dbReference>
<sequence>MLRQWVQLLRQAAEDTADAGVAGWAERLTTASEAEHPVIETVTVLLTAPELDTAPRALALAARGAAYQDNYDHERALADFERALALDPNDIVTLTEHGVACQQLERFDEALRSLDHAVERAPDHGWIYALRGHTHHYMGRDNEAIADLDRAVGLLPEDTTVLALCADLHRKLGRYDEAIAGCRRSIALNAEYGWPHAIMADACFWVGRHKEAIAAGQRAIALNPDDAGPSMTLAASRRVLGCYEDALADLDRAIALDPSAAAPRAFLPYVYLQTGRYPEAIAAFSRYPSGEQDPFDLPPIVIAGAEARLLSGGAEQASAELAALPDGFSDNAWAGVLAALAARRLGRAEEETAHWRRVEEIRATANTSPFFLYALRPEPQAAVAELDRLLATADLDVETLTSTRNTLERFERAGFADPAVTGPLRERLTAAFAEAAPAQG</sequence>
<dbReference type="AlphaFoldDB" id="A0A5N6ABT1"/>
<dbReference type="RefSeq" id="WP_139667411.1">
    <property type="nucleotide sequence ID" value="NZ_VDLY02000006.1"/>
</dbReference>
<dbReference type="Proteomes" id="UP000314251">
    <property type="component" value="Unassembled WGS sequence"/>
</dbReference>
<accession>A0A5N6ABT1</accession>
<dbReference type="PROSITE" id="PS50293">
    <property type="entry name" value="TPR_REGION"/>
    <property type="match status" value="1"/>
</dbReference>
<keyword evidence="1" id="KW-0677">Repeat</keyword>
<keyword evidence="2 3" id="KW-0802">TPR repeat</keyword>